<evidence type="ECO:0000313" key="2">
    <source>
        <dbReference type="Proteomes" id="UP001303473"/>
    </source>
</evidence>
<evidence type="ECO:0000313" key="1">
    <source>
        <dbReference type="EMBL" id="KAK3944432.1"/>
    </source>
</evidence>
<dbReference type="AlphaFoldDB" id="A0AAN6S7Y6"/>
<organism evidence="1 2">
    <name type="scientific">Diplogelasinospora grovesii</name>
    <dbReference type="NCBI Taxonomy" id="303347"/>
    <lineage>
        <taxon>Eukaryota</taxon>
        <taxon>Fungi</taxon>
        <taxon>Dikarya</taxon>
        <taxon>Ascomycota</taxon>
        <taxon>Pezizomycotina</taxon>
        <taxon>Sordariomycetes</taxon>
        <taxon>Sordariomycetidae</taxon>
        <taxon>Sordariales</taxon>
        <taxon>Diplogelasinosporaceae</taxon>
        <taxon>Diplogelasinospora</taxon>
    </lineage>
</organism>
<accession>A0AAN6S7Y6</accession>
<gene>
    <name evidence="1" type="ORF">QBC46DRAFT_404341</name>
</gene>
<dbReference type="EMBL" id="MU853759">
    <property type="protein sequence ID" value="KAK3944432.1"/>
    <property type="molecule type" value="Genomic_DNA"/>
</dbReference>
<comment type="caution">
    <text evidence="1">The sequence shown here is derived from an EMBL/GenBank/DDBJ whole genome shotgun (WGS) entry which is preliminary data.</text>
</comment>
<keyword evidence="2" id="KW-1185">Reference proteome</keyword>
<protein>
    <submittedName>
        <fullName evidence="1">Uncharacterized protein</fullName>
    </submittedName>
</protein>
<proteinExistence type="predicted"/>
<dbReference type="Proteomes" id="UP001303473">
    <property type="component" value="Unassembled WGS sequence"/>
</dbReference>
<sequence>MAACPSNVPGWEEPVVFGGPADPSLMEWAAPPDVAVVRGDSNVMSDVAREILAGLLPVRKDIATVIADVITLTGSSTDAQALTCEQYLRQTWPATGGHFLRALQGVLRDRAEPAMPRQGRTTYIWPDRTEITISLQDGAFELEASGTAHSIAEIGQQAGWLSSALRPSSNTSRLAFCSPRICRLALESSSHSRTKGSEQNKAAFAFRIETITEREEGNLPIPNGQCWRRFFNKPVIVAGYPIRRRSQLDPGTGLEMDLAMMAALARAPCLATFEGKTLMKGQSAALVPTRRVGNMVIWHLIVNEDGSRVSYHDPRIQLGCLTDLASVEQGRHILG</sequence>
<name>A0AAN6S7Y6_9PEZI</name>
<reference evidence="2" key="1">
    <citation type="journal article" date="2023" name="Mol. Phylogenet. Evol.">
        <title>Genome-scale phylogeny and comparative genomics of the fungal order Sordariales.</title>
        <authorList>
            <person name="Hensen N."/>
            <person name="Bonometti L."/>
            <person name="Westerberg I."/>
            <person name="Brannstrom I.O."/>
            <person name="Guillou S."/>
            <person name="Cros-Aarteil S."/>
            <person name="Calhoun S."/>
            <person name="Haridas S."/>
            <person name="Kuo A."/>
            <person name="Mondo S."/>
            <person name="Pangilinan J."/>
            <person name="Riley R."/>
            <person name="LaButti K."/>
            <person name="Andreopoulos B."/>
            <person name="Lipzen A."/>
            <person name="Chen C."/>
            <person name="Yan M."/>
            <person name="Daum C."/>
            <person name="Ng V."/>
            <person name="Clum A."/>
            <person name="Steindorff A."/>
            <person name="Ohm R.A."/>
            <person name="Martin F."/>
            <person name="Silar P."/>
            <person name="Natvig D.O."/>
            <person name="Lalanne C."/>
            <person name="Gautier V."/>
            <person name="Ament-Velasquez S.L."/>
            <person name="Kruys A."/>
            <person name="Hutchinson M.I."/>
            <person name="Powell A.J."/>
            <person name="Barry K."/>
            <person name="Miller A.N."/>
            <person name="Grigoriev I.V."/>
            <person name="Debuchy R."/>
            <person name="Gladieux P."/>
            <person name="Hiltunen Thoren M."/>
            <person name="Johannesson H."/>
        </authorList>
    </citation>
    <scope>NUCLEOTIDE SEQUENCE [LARGE SCALE GENOMIC DNA]</scope>
    <source>
        <strain evidence="2">CBS 340.73</strain>
    </source>
</reference>